<accession>A0AAV1ECP1</accession>
<name>A0AAV1ECP1_OLDCO</name>
<dbReference type="AlphaFoldDB" id="A0AAV1ECP1"/>
<reference evidence="2" key="1">
    <citation type="submission" date="2023-03" db="EMBL/GenBank/DDBJ databases">
        <authorList>
            <person name="Julca I."/>
        </authorList>
    </citation>
    <scope>NUCLEOTIDE SEQUENCE</scope>
</reference>
<feature type="compositionally biased region" description="Basic residues" evidence="1">
    <location>
        <begin position="237"/>
        <end position="246"/>
    </location>
</feature>
<evidence type="ECO:0000313" key="2">
    <source>
        <dbReference type="EMBL" id="CAI9117459.1"/>
    </source>
</evidence>
<evidence type="ECO:0000256" key="1">
    <source>
        <dbReference type="SAM" id="MobiDB-lite"/>
    </source>
</evidence>
<keyword evidence="3" id="KW-1185">Reference proteome</keyword>
<gene>
    <name evidence="2" type="ORF">OLC1_LOCUS23516</name>
</gene>
<protein>
    <submittedName>
        <fullName evidence="2">OLC1v1018857C1</fullName>
    </submittedName>
</protein>
<dbReference type="EMBL" id="OX459126">
    <property type="protein sequence ID" value="CAI9117459.1"/>
    <property type="molecule type" value="Genomic_DNA"/>
</dbReference>
<feature type="compositionally biased region" description="Acidic residues" evidence="1">
    <location>
        <begin position="217"/>
        <end position="227"/>
    </location>
</feature>
<proteinExistence type="predicted"/>
<dbReference type="Proteomes" id="UP001161247">
    <property type="component" value="Chromosome 9"/>
</dbReference>
<organism evidence="2 3">
    <name type="scientific">Oldenlandia corymbosa var. corymbosa</name>
    <dbReference type="NCBI Taxonomy" id="529605"/>
    <lineage>
        <taxon>Eukaryota</taxon>
        <taxon>Viridiplantae</taxon>
        <taxon>Streptophyta</taxon>
        <taxon>Embryophyta</taxon>
        <taxon>Tracheophyta</taxon>
        <taxon>Spermatophyta</taxon>
        <taxon>Magnoliopsida</taxon>
        <taxon>eudicotyledons</taxon>
        <taxon>Gunneridae</taxon>
        <taxon>Pentapetalae</taxon>
        <taxon>asterids</taxon>
        <taxon>lamiids</taxon>
        <taxon>Gentianales</taxon>
        <taxon>Rubiaceae</taxon>
        <taxon>Rubioideae</taxon>
        <taxon>Spermacoceae</taxon>
        <taxon>Hedyotis-Oldenlandia complex</taxon>
        <taxon>Oldenlandia</taxon>
    </lineage>
</organism>
<evidence type="ECO:0000313" key="3">
    <source>
        <dbReference type="Proteomes" id="UP001161247"/>
    </source>
</evidence>
<feature type="region of interest" description="Disordered" evidence="1">
    <location>
        <begin position="201"/>
        <end position="246"/>
    </location>
</feature>
<sequence length="246" mass="26805">MSSFLRMNTFRSIVLNAVIGHKSDDCKKGLARKPLRQSSKKAATKLVQQPKSIVKKSGNLNLISKVSDVAKAGASTSVLSEKEKAGIPMDLQDLQLSNLAIEEGQVAVQEKIATPSVIVTGTNHFALMDLESQDDSQADKEEDNVEVVFQEELVRPNVETKSSLPENPKLGELQQAISALSNDRVLPSSLFSDDCDVGKFSEEQDLFGADPGSWSEGDIEDDSDQEWEPAQGVVSSTKRRGRRTMA</sequence>